<evidence type="ECO:0000313" key="1">
    <source>
        <dbReference type="EMBL" id="QOY53624.1"/>
    </source>
</evidence>
<evidence type="ECO:0000313" key="2">
    <source>
        <dbReference type="Proteomes" id="UP000593836"/>
    </source>
</evidence>
<keyword evidence="2" id="KW-1185">Reference proteome</keyword>
<dbReference type="RefSeq" id="WP_194365459.1">
    <property type="nucleotide sequence ID" value="NZ_CP054493.1"/>
</dbReference>
<dbReference type="Proteomes" id="UP000593836">
    <property type="component" value="Chromosome"/>
</dbReference>
<sequence length="130" mass="15415">MAKAHFIFTKYASSFSVHVSNLEKLSVEQIQQIEAFVSERNGIFDFDTYIFVIKKRLEFNEFTLLLEHILLEASCEEKILKVQQKRKVEFGKYKGMFYSDIPDAYLLWLKSNYKGKDREILEAEIIFRSL</sequence>
<proteinExistence type="predicted"/>
<name>A0A7S7RPJ5_9BACT</name>
<dbReference type="KEGG" id="smas:HUE87_06775"/>
<organism evidence="1 2">
    <name type="scientific">Candidatus Sulfurimonas marisnigri</name>
    <dbReference type="NCBI Taxonomy" id="2740405"/>
    <lineage>
        <taxon>Bacteria</taxon>
        <taxon>Pseudomonadati</taxon>
        <taxon>Campylobacterota</taxon>
        <taxon>Epsilonproteobacteria</taxon>
        <taxon>Campylobacterales</taxon>
        <taxon>Sulfurimonadaceae</taxon>
        <taxon>Sulfurimonas</taxon>
    </lineage>
</organism>
<protein>
    <submittedName>
        <fullName evidence="1">DUF3820 family protein</fullName>
    </submittedName>
</protein>
<gene>
    <name evidence="1" type="ORF">HUE87_06775</name>
</gene>
<reference evidence="1 2" key="1">
    <citation type="submission" date="2020-05" db="EMBL/GenBank/DDBJ databases">
        <title>Sulfurimonas marisnigri, sp. nov., and Sulfurimonas baltica, sp. nov., manganese oxide reducing chemolithoautotrophs of the class Epsilonproteobacteria isolated from the pelagic redoxclines of the Black and Baltic Seas and emended description of the genus Sulfurimonas.</title>
        <authorList>
            <person name="Henkel J.V."/>
            <person name="Laudan C."/>
            <person name="Werner J."/>
            <person name="Neu T."/>
            <person name="Plewe S."/>
            <person name="Sproer C."/>
            <person name="Bunk B."/>
            <person name="Schulz-Vogt H.N."/>
        </authorList>
    </citation>
    <scope>NUCLEOTIDE SEQUENCE [LARGE SCALE GENOMIC DNA]</scope>
    <source>
        <strain evidence="1 2">SoZ1</strain>
    </source>
</reference>
<dbReference type="Pfam" id="PF12843">
    <property type="entry name" value="QSregVF_b"/>
    <property type="match status" value="1"/>
</dbReference>
<dbReference type="InterPro" id="IPR024530">
    <property type="entry name" value="QSregVF_b"/>
</dbReference>
<dbReference type="EMBL" id="CP054493">
    <property type="protein sequence ID" value="QOY53624.1"/>
    <property type="molecule type" value="Genomic_DNA"/>
</dbReference>
<dbReference type="AlphaFoldDB" id="A0A7S7RPJ5"/>
<accession>A0A7S7RPJ5</accession>